<dbReference type="Gene3D" id="3.40.50.460">
    <property type="entry name" value="Phosphofructokinase domain"/>
    <property type="match status" value="1"/>
</dbReference>
<proteinExistence type="inferred from homology"/>
<feature type="site" description="Important for catalytic activity; stabilizes the transition state when the phosphoryl donor is PPi" evidence="10">
    <location>
        <position position="134"/>
    </location>
</feature>
<sequence length="415" mass="45159">MTDQRTTVGILVGGGPAPGINSVINAATIRSILGGADVLGIIDGFKWLMEGGTGQVRPLSIEDVSRIHFRGGSYLGTSRANPTKSTELLDNVLFGLSSLGITRLVTIGGDDTAFSAMKLEERSNGRLQVVHVPKTIDNDLDLPFGIPTFGFQTARHIGVEIVKNLMVDARATTRWYLVVTMGRKAGHLALGIGKAAGATLTIVPEEFRDRPVGLQWVVDLLMGAIIKRLEHGRADGVAVLAEGLIEIIDPRDLGGLEHVERDEHGHLRMSEIDIGDVLRRELTKQLRQLGLAVSLVAKNVGYELRCADPIPYDIEYTRDLGYCAAQYLLDGGTSAMVSIQNGRFTPIPFTQMVDSSTGRTKVRMVDIESQSYQIARQYMIRLTEADVNNQDALGRYAALTGLSPEAFRERFGTVC</sequence>
<feature type="binding site" evidence="10">
    <location>
        <begin position="135"/>
        <end position="137"/>
    </location>
    <ligand>
        <name>substrate</name>
    </ligand>
</feature>
<dbReference type="GO" id="GO:0006002">
    <property type="term" value="P:fructose 6-phosphate metabolic process"/>
    <property type="evidence" value="ECO:0007669"/>
    <property type="project" value="InterPro"/>
</dbReference>
<comment type="pathway">
    <text evidence="10">Carbohydrate degradation; glycolysis; D-glyceraldehyde 3-phosphate and glycerone phosphate from D-glucose: step 3/4.</text>
</comment>
<dbReference type="GO" id="GO:0005829">
    <property type="term" value="C:cytosol"/>
    <property type="evidence" value="ECO:0007669"/>
    <property type="project" value="TreeGrafter"/>
</dbReference>
<dbReference type="SUPFAM" id="SSF53784">
    <property type="entry name" value="Phosphofructokinase"/>
    <property type="match status" value="1"/>
</dbReference>
<dbReference type="NCBIfam" id="NF041103">
    <property type="entry name" value="PFKA_PPi_Ttgales"/>
    <property type="match status" value="1"/>
</dbReference>
<protein>
    <recommendedName>
        <fullName evidence="10">Pyrophosphate--fructose 6-phosphate 1-phosphotransferase</fullName>
        <ecNumber evidence="10">2.7.1.90</ecNumber>
    </recommendedName>
    <alternativeName>
        <fullName evidence="10">6-phosphofructokinase, pyrophosphate dependent</fullName>
    </alternativeName>
    <alternativeName>
        <fullName evidence="10">PPi-dependent phosphofructokinase</fullName>
        <shortName evidence="10">PPi-PFK</shortName>
    </alternativeName>
    <alternativeName>
        <fullName evidence="10">Pyrophosphate-dependent 6-phosphofructose-1-kinase</fullName>
    </alternativeName>
</protein>
<evidence type="ECO:0000313" key="13">
    <source>
        <dbReference type="Proteomes" id="UP000198736"/>
    </source>
</evidence>
<dbReference type="OrthoDB" id="9802503at2"/>
<dbReference type="UniPathway" id="UPA00109">
    <property type="reaction ID" value="UER00182"/>
</dbReference>
<feature type="binding site" evidence="10">
    <location>
        <begin position="181"/>
        <end position="183"/>
    </location>
    <ligand>
        <name>substrate</name>
    </ligand>
</feature>
<feature type="binding site" evidence="10">
    <location>
        <position position="242"/>
    </location>
    <ligand>
        <name>substrate</name>
    </ligand>
</feature>
<feature type="domain" description="Phosphofructokinase" evidence="11">
    <location>
        <begin position="8"/>
        <end position="327"/>
    </location>
</feature>
<comment type="cofactor">
    <cofactor evidence="1 10">
        <name>Mg(2+)</name>
        <dbReference type="ChEBI" id="CHEBI:18420"/>
    </cofactor>
</comment>
<dbReference type="RefSeq" id="WP_090898930.1">
    <property type="nucleotide sequence ID" value="NZ_CZPZ01000023.1"/>
</dbReference>
<keyword evidence="5 10" id="KW-0479">Metal-binding</keyword>
<dbReference type="Pfam" id="PF00365">
    <property type="entry name" value="PFK"/>
    <property type="match status" value="1"/>
</dbReference>
<dbReference type="InterPro" id="IPR022953">
    <property type="entry name" value="ATP_PFK"/>
</dbReference>
<comment type="subcellular location">
    <subcellularLocation>
        <location evidence="10">Cytoplasm</location>
    </subcellularLocation>
</comment>
<dbReference type="Proteomes" id="UP000198736">
    <property type="component" value="Unassembled WGS sequence"/>
</dbReference>
<dbReference type="GO" id="GO:0046872">
    <property type="term" value="F:metal ion binding"/>
    <property type="evidence" value="ECO:0007669"/>
    <property type="project" value="UniProtKB-KW"/>
</dbReference>
<keyword evidence="6 10" id="KW-0418">Kinase</keyword>
<feature type="site" description="Important for catalytic activity and substrate specificity; stabilizes the transition state when the phosphoryl donor is PPi; prevents ATP from binding by mimicking the alpha-phosphate group of ATP" evidence="10">
    <location>
        <position position="111"/>
    </location>
</feature>
<evidence type="ECO:0000259" key="11">
    <source>
        <dbReference type="Pfam" id="PF00365"/>
    </source>
</evidence>
<keyword evidence="8 10" id="KW-0324">Glycolysis</keyword>
<comment type="similarity">
    <text evidence="10">Belongs to the phosphofructokinase type A (PFKA) family. PPi-dependent PFK group II subfamily. Clade 'Short' sub-subfamily.</text>
</comment>
<dbReference type="PANTHER" id="PTHR43650">
    <property type="entry name" value="PYROPHOSPHATE--FRUCTOSE 6-PHOSPHATE 1-PHOSPHOTRANSFERASE"/>
    <property type="match status" value="1"/>
</dbReference>
<evidence type="ECO:0000256" key="8">
    <source>
        <dbReference type="ARBA" id="ARBA00023152"/>
    </source>
</evidence>
<dbReference type="STRING" id="1742973.COMA2_30149"/>
<dbReference type="InterPro" id="IPR000023">
    <property type="entry name" value="Phosphofructokinase_dom"/>
</dbReference>
<evidence type="ECO:0000256" key="5">
    <source>
        <dbReference type="ARBA" id="ARBA00022723"/>
    </source>
</evidence>
<feature type="active site" description="Proton acceptor" evidence="10">
    <location>
        <position position="137"/>
    </location>
</feature>
<evidence type="ECO:0000256" key="3">
    <source>
        <dbReference type="ARBA" id="ARBA00022490"/>
    </source>
</evidence>
<name>A0A0S4LIB3_9BACT</name>
<dbReference type="EMBL" id="CZPZ01000023">
    <property type="protein sequence ID" value="CUS37253.1"/>
    <property type="molecule type" value="Genomic_DNA"/>
</dbReference>
<dbReference type="InterPro" id="IPR011403">
    <property type="entry name" value="PPi-PFK_TM0289"/>
</dbReference>
<dbReference type="GO" id="GO:0003872">
    <property type="term" value="F:6-phosphofructokinase activity"/>
    <property type="evidence" value="ECO:0007669"/>
    <property type="project" value="UniProtKB-UniRule"/>
</dbReference>
<dbReference type="InterPro" id="IPR035966">
    <property type="entry name" value="PKF_sf"/>
</dbReference>
<dbReference type="PRINTS" id="PR00476">
    <property type="entry name" value="PHFRCTKINASE"/>
</dbReference>
<feature type="binding site" evidence="10">
    <location>
        <position position="15"/>
    </location>
    <ligand>
        <name>diphosphate</name>
        <dbReference type="ChEBI" id="CHEBI:33019"/>
    </ligand>
</feature>
<dbReference type="EC" id="2.7.1.90" evidence="10"/>
<comment type="catalytic activity">
    <reaction evidence="9 10">
        <text>beta-D-fructose 6-phosphate + diphosphate = beta-D-fructose 1,6-bisphosphate + phosphate + H(+)</text>
        <dbReference type="Rhea" id="RHEA:13613"/>
        <dbReference type="ChEBI" id="CHEBI:15378"/>
        <dbReference type="ChEBI" id="CHEBI:32966"/>
        <dbReference type="ChEBI" id="CHEBI:33019"/>
        <dbReference type="ChEBI" id="CHEBI:43474"/>
        <dbReference type="ChEBI" id="CHEBI:57634"/>
        <dbReference type="EC" id="2.7.1.90"/>
    </reaction>
</comment>
<reference evidence="13" key="1">
    <citation type="submission" date="2015-10" db="EMBL/GenBank/DDBJ databases">
        <authorList>
            <person name="Luecker S."/>
            <person name="Luecker S."/>
        </authorList>
    </citation>
    <scope>NUCLEOTIDE SEQUENCE [LARGE SCALE GENOMIC DNA]</scope>
</reference>
<feature type="binding site" evidence="10">
    <location>
        <position position="110"/>
    </location>
    <ligand>
        <name>Mg(2+)</name>
        <dbReference type="ChEBI" id="CHEBI:18420"/>
        <note>catalytic</note>
    </ligand>
</feature>
<keyword evidence="7 10" id="KW-0460">Magnesium</keyword>
<comment type="activity regulation">
    <text evidence="10">Non-allosteric.</text>
</comment>
<keyword evidence="4 10" id="KW-0808">Transferase</keyword>
<comment type="function">
    <text evidence="2 10">Catalyzes the phosphorylation of D-fructose 6-phosphate, the first committing step of glycolysis. Uses inorganic phosphate (PPi) as phosphoryl donor instead of ATP like common ATP-dependent phosphofructokinases (ATP-PFKs), which renders the reaction reversible, and can thus function both in glycolysis and gluconeogenesis. Consistently, PPi-PFK can replace the enzymes of both the forward (ATP-PFK) and reverse (fructose-bisphosphatase (FBPase)) reactions.</text>
</comment>
<evidence type="ECO:0000256" key="9">
    <source>
        <dbReference type="ARBA" id="ARBA00048072"/>
    </source>
</evidence>
<accession>A0A0S4LIB3</accession>
<keyword evidence="13" id="KW-1185">Reference proteome</keyword>
<dbReference type="InterPro" id="IPR054846">
    <property type="entry name" value="PFKA_PPi_Ttgales"/>
</dbReference>
<dbReference type="PIRSF" id="PIRSF036482">
    <property type="entry name" value="PPi_PFK_TM0289"/>
    <property type="match status" value="1"/>
</dbReference>
<evidence type="ECO:0000256" key="4">
    <source>
        <dbReference type="ARBA" id="ARBA00022679"/>
    </source>
</evidence>
<evidence type="ECO:0000256" key="7">
    <source>
        <dbReference type="ARBA" id="ARBA00022842"/>
    </source>
</evidence>
<comment type="subunit">
    <text evidence="10">Homodimer.</text>
</comment>
<dbReference type="Gene3D" id="3.40.50.450">
    <property type="match status" value="1"/>
</dbReference>
<dbReference type="HAMAP" id="MF_01979">
    <property type="entry name" value="Phosphofructokinase_II_Short"/>
    <property type="match status" value="1"/>
</dbReference>
<organism evidence="12 13">
    <name type="scientific">Candidatus Nitrospira nitrificans</name>
    <dbReference type="NCBI Taxonomy" id="1742973"/>
    <lineage>
        <taxon>Bacteria</taxon>
        <taxon>Pseudomonadati</taxon>
        <taxon>Nitrospirota</taxon>
        <taxon>Nitrospiria</taxon>
        <taxon>Nitrospirales</taxon>
        <taxon>Nitrospiraceae</taxon>
        <taxon>Nitrospira</taxon>
    </lineage>
</organism>
<gene>
    <name evidence="12" type="primary">pfkA</name>
    <name evidence="10" type="synonym">pfp</name>
    <name evidence="12" type="ORF">COMA2_30149</name>
</gene>
<feature type="binding site" evidence="10">
    <location>
        <begin position="302"/>
        <end position="305"/>
    </location>
    <ligand>
        <name>substrate</name>
    </ligand>
</feature>
<dbReference type="GO" id="GO:0047334">
    <property type="term" value="F:diphosphate-fructose-6-phosphate 1-phosphotransferase activity"/>
    <property type="evidence" value="ECO:0007669"/>
    <property type="project" value="UniProtKB-EC"/>
</dbReference>
<dbReference type="AlphaFoldDB" id="A0A0S4LIB3"/>
<evidence type="ECO:0000313" key="12">
    <source>
        <dbReference type="EMBL" id="CUS37253.1"/>
    </source>
</evidence>
<evidence type="ECO:0000256" key="10">
    <source>
        <dbReference type="HAMAP-Rule" id="MF_01979"/>
    </source>
</evidence>
<evidence type="ECO:0000256" key="1">
    <source>
        <dbReference type="ARBA" id="ARBA00001946"/>
    </source>
</evidence>
<evidence type="ECO:0000256" key="6">
    <source>
        <dbReference type="ARBA" id="ARBA00022777"/>
    </source>
</evidence>
<keyword evidence="3 10" id="KW-0963">Cytoplasm</keyword>
<dbReference type="GO" id="GO:0009749">
    <property type="term" value="P:response to glucose"/>
    <property type="evidence" value="ECO:0007669"/>
    <property type="project" value="TreeGrafter"/>
</dbReference>
<dbReference type="PANTHER" id="PTHR43650:SF1">
    <property type="entry name" value="PYROPHOSPHATE--FRUCTOSE 6-PHOSPHATE 1-PHOSPHOTRANSFERASE SUBUNIT BETA 2"/>
    <property type="match status" value="1"/>
</dbReference>
<evidence type="ECO:0000256" key="2">
    <source>
        <dbReference type="ARBA" id="ARBA00003138"/>
    </source>
</evidence>